<dbReference type="SUPFAM" id="SSF53098">
    <property type="entry name" value="Ribonuclease H-like"/>
    <property type="match status" value="1"/>
</dbReference>
<sequence length="77" mass="9451">IIEKMMIKFLHNKIYINYEILCEILTNNSANLIEEAVRHFMSQLQTRYCRTMSYHLQINRKMKHLNEILDNMLMKYL</sequence>
<dbReference type="AlphaFoldDB" id="A0A0J9ESU9"/>
<protein>
    <submittedName>
        <fullName evidence="1">Uncharacterized protein</fullName>
    </submittedName>
</protein>
<accession>A0A0J9ESU9</accession>
<feature type="non-terminal residue" evidence="1">
    <location>
        <position position="1"/>
    </location>
</feature>
<dbReference type="InterPro" id="IPR036397">
    <property type="entry name" value="RNaseH_sf"/>
</dbReference>
<dbReference type="EMBL" id="GG749459">
    <property type="protein sequence ID" value="KMW68240.1"/>
    <property type="molecule type" value="Genomic_DNA"/>
</dbReference>
<evidence type="ECO:0000313" key="1">
    <source>
        <dbReference type="EMBL" id="KMW68240.1"/>
    </source>
</evidence>
<dbReference type="GO" id="GO:0003676">
    <property type="term" value="F:nucleic acid binding"/>
    <property type="evidence" value="ECO:0007669"/>
    <property type="project" value="InterPro"/>
</dbReference>
<name>A0A0J9ESU9_AJEDA</name>
<proteinExistence type="predicted"/>
<dbReference type="Proteomes" id="UP000007802">
    <property type="component" value="Unassembled WGS sequence"/>
</dbReference>
<reference evidence="1" key="1">
    <citation type="submission" date="2010-03" db="EMBL/GenBank/DDBJ databases">
        <title>Annotation of Blastomyces dermatitidis strain ATCC 18188.</title>
        <authorList>
            <consortium name="The Broad Institute Genome Sequencing Platform"/>
            <consortium name="Broad Institute Genome Sequencing Center for Infectious Disease."/>
            <person name="Cuomo C."/>
            <person name="Klein B."/>
            <person name="Sullivan T."/>
            <person name="Heitman J."/>
            <person name="Young S."/>
            <person name="Zeng Q."/>
            <person name="Gargeya S."/>
            <person name="Alvarado L."/>
            <person name="Berlin A.M."/>
            <person name="Chapman S.B."/>
            <person name="Chen Z."/>
            <person name="Freedman E."/>
            <person name="Gellesch M."/>
            <person name="Goldberg J."/>
            <person name="Griggs A."/>
            <person name="Gujja S."/>
            <person name="Heilman E."/>
            <person name="Heiman D."/>
            <person name="Howarth C."/>
            <person name="Mehta T."/>
            <person name="Neiman D."/>
            <person name="Pearson M."/>
            <person name="Roberts A."/>
            <person name="Saif S."/>
            <person name="Shea T."/>
            <person name="Shenoy N."/>
            <person name="Sisk P."/>
            <person name="Stolte C."/>
            <person name="Sykes S."/>
            <person name="White J."/>
            <person name="Yandava C."/>
            <person name="Haas B."/>
            <person name="Nusbaum C."/>
            <person name="Birren B."/>
        </authorList>
    </citation>
    <scope>NUCLEOTIDE SEQUENCE</scope>
    <source>
        <strain evidence="1">ATCC 18188</strain>
    </source>
</reference>
<gene>
    <name evidence="1" type="ORF">BDDG_12676</name>
</gene>
<dbReference type="InterPro" id="IPR012337">
    <property type="entry name" value="RNaseH-like_sf"/>
</dbReference>
<feature type="non-terminal residue" evidence="1">
    <location>
        <position position="77"/>
    </location>
</feature>
<dbReference type="Gene3D" id="3.30.420.10">
    <property type="entry name" value="Ribonuclease H-like superfamily/Ribonuclease H"/>
    <property type="match status" value="1"/>
</dbReference>
<organism evidence="1">
    <name type="scientific">Ajellomyces dermatitidis (strain ATCC 18188 / CBS 674.68)</name>
    <name type="common">Blastomyces dermatitidis</name>
    <dbReference type="NCBI Taxonomy" id="653446"/>
    <lineage>
        <taxon>Eukaryota</taxon>
        <taxon>Fungi</taxon>
        <taxon>Dikarya</taxon>
        <taxon>Ascomycota</taxon>
        <taxon>Pezizomycotina</taxon>
        <taxon>Eurotiomycetes</taxon>
        <taxon>Eurotiomycetidae</taxon>
        <taxon>Onygenales</taxon>
        <taxon>Ajellomycetaceae</taxon>
        <taxon>Blastomyces</taxon>
    </lineage>
</organism>